<evidence type="ECO:0000256" key="1">
    <source>
        <dbReference type="SAM" id="MobiDB-lite"/>
    </source>
</evidence>
<name>A0A645IR25_9ZZZZ</name>
<dbReference type="AlphaFoldDB" id="A0A645IR25"/>
<proteinExistence type="predicted"/>
<dbReference type="EMBL" id="VSSQ01121357">
    <property type="protein sequence ID" value="MPN53815.1"/>
    <property type="molecule type" value="Genomic_DNA"/>
</dbReference>
<sequence length="112" mass="11840">MKMAMPAPGAPGAGEAKRGRSDAPLFFSGNTRGSGGKEVDLLLAGDNDPARSMSVQQFASAPDSASEERRAAAAGNLRGGDARIERGENRIYPAHRAAVERYFKPKGERNIP</sequence>
<gene>
    <name evidence="2" type="ORF">SDC9_201481</name>
</gene>
<comment type="caution">
    <text evidence="2">The sequence shown here is derived from an EMBL/GenBank/DDBJ whole genome shotgun (WGS) entry which is preliminary data.</text>
</comment>
<evidence type="ECO:0000313" key="2">
    <source>
        <dbReference type="EMBL" id="MPN53815.1"/>
    </source>
</evidence>
<organism evidence="2">
    <name type="scientific">bioreactor metagenome</name>
    <dbReference type="NCBI Taxonomy" id="1076179"/>
    <lineage>
        <taxon>unclassified sequences</taxon>
        <taxon>metagenomes</taxon>
        <taxon>ecological metagenomes</taxon>
    </lineage>
</organism>
<protein>
    <submittedName>
        <fullName evidence="2">Uncharacterized protein</fullName>
    </submittedName>
</protein>
<accession>A0A645IR25</accession>
<reference evidence="2" key="1">
    <citation type="submission" date="2019-08" db="EMBL/GenBank/DDBJ databases">
        <authorList>
            <person name="Kucharzyk K."/>
            <person name="Murdoch R.W."/>
            <person name="Higgins S."/>
            <person name="Loffler F."/>
        </authorList>
    </citation>
    <scope>NUCLEOTIDE SEQUENCE</scope>
</reference>
<feature type="region of interest" description="Disordered" evidence="1">
    <location>
        <begin position="1"/>
        <end position="81"/>
    </location>
</feature>